<dbReference type="AlphaFoldDB" id="A0A840J0T4"/>
<proteinExistence type="predicted"/>
<keyword evidence="2" id="KW-1185">Reference proteome</keyword>
<dbReference type="Proteomes" id="UP000581769">
    <property type="component" value="Unassembled WGS sequence"/>
</dbReference>
<comment type="caution">
    <text evidence="1">The sequence shown here is derived from an EMBL/GenBank/DDBJ whole genome shotgun (WGS) entry which is preliminary data.</text>
</comment>
<accession>A0A840J0T4</accession>
<reference evidence="1 2" key="1">
    <citation type="submission" date="2020-08" db="EMBL/GenBank/DDBJ databases">
        <title>Sequencing the genomes of 1000 actinobacteria strains.</title>
        <authorList>
            <person name="Klenk H.-P."/>
        </authorList>
    </citation>
    <scope>NUCLEOTIDE SEQUENCE [LARGE SCALE GENOMIC DNA]</scope>
    <source>
        <strain evidence="1 2">DSM 45859</strain>
    </source>
</reference>
<organism evidence="1 2">
    <name type="scientific">Amycolatopsis jiangsuensis</name>
    <dbReference type="NCBI Taxonomy" id="1181879"/>
    <lineage>
        <taxon>Bacteria</taxon>
        <taxon>Bacillati</taxon>
        <taxon>Actinomycetota</taxon>
        <taxon>Actinomycetes</taxon>
        <taxon>Pseudonocardiales</taxon>
        <taxon>Pseudonocardiaceae</taxon>
        <taxon>Amycolatopsis</taxon>
    </lineage>
</organism>
<protein>
    <submittedName>
        <fullName evidence="1">Uncharacterized protein</fullName>
    </submittedName>
</protein>
<sequence length="146" mass="15553">MAWTCTGGDHIGVDLFTFDAPAEPPRPIPVKPAPELRERKFETLQVNTAAALDALYATAPTSDGIHFLDSTGEVRGDWVRTDLIAESTTHLFVGVLPREPGSALRTAAQRASEGAIQFGVVGRLLLATTHSIAGPPPWDEIRAALG</sequence>
<name>A0A840J0T4_9PSEU</name>
<evidence type="ECO:0000313" key="1">
    <source>
        <dbReference type="EMBL" id="MBB4687690.1"/>
    </source>
</evidence>
<dbReference type="RefSeq" id="WP_184782495.1">
    <property type="nucleotide sequence ID" value="NZ_JACHMG010000001.1"/>
</dbReference>
<evidence type="ECO:0000313" key="2">
    <source>
        <dbReference type="Proteomes" id="UP000581769"/>
    </source>
</evidence>
<gene>
    <name evidence="1" type="ORF">BJY18_005175</name>
</gene>
<dbReference type="EMBL" id="JACHMG010000001">
    <property type="protein sequence ID" value="MBB4687690.1"/>
    <property type="molecule type" value="Genomic_DNA"/>
</dbReference>